<dbReference type="GO" id="GO:0005737">
    <property type="term" value="C:cytoplasm"/>
    <property type="evidence" value="ECO:0007669"/>
    <property type="project" value="TreeGrafter"/>
</dbReference>
<dbReference type="Gene3D" id="3.40.50.300">
    <property type="entry name" value="P-loop containing nucleotide triphosphate hydrolases"/>
    <property type="match status" value="1"/>
</dbReference>
<comment type="caution">
    <text evidence="2">The sequence shown here is derived from an EMBL/GenBank/DDBJ whole genome shotgun (WGS) entry which is preliminary data.</text>
</comment>
<dbReference type="PRINTS" id="PR00195">
    <property type="entry name" value="DYNAMIN"/>
</dbReference>
<dbReference type="EMBL" id="JADGJH010003506">
    <property type="protein sequence ID" value="KAJ3090473.1"/>
    <property type="molecule type" value="Genomic_DNA"/>
</dbReference>
<dbReference type="GO" id="GO:0016020">
    <property type="term" value="C:membrane"/>
    <property type="evidence" value="ECO:0007669"/>
    <property type="project" value="TreeGrafter"/>
</dbReference>
<proteinExistence type="predicted"/>
<dbReference type="GO" id="GO:0005525">
    <property type="term" value="F:GTP binding"/>
    <property type="evidence" value="ECO:0007669"/>
    <property type="project" value="InterPro"/>
</dbReference>
<protein>
    <recommendedName>
        <fullName evidence="1">Dynamin GTPase domain-containing protein</fullName>
    </recommendedName>
</protein>
<sequence>VPSIVVVGAQSHGKSSVLEAVAGVKLPAGSGMVTTRPLMVQLRRGETDEVKFTPFVGASANNIGKNEVAEHVTDETMRTDKIDAQLGNKTCIVNLPMILRIQNYKNGVEDRIKTLIDEYIMQASAIILVAHNASLDTETNEGFKRPKIVIPSGKR</sequence>
<dbReference type="Proteomes" id="UP001211907">
    <property type="component" value="Unassembled WGS sequence"/>
</dbReference>
<dbReference type="SUPFAM" id="SSF52540">
    <property type="entry name" value="P-loop containing nucleoside triphosphate hydrolases"/>
    <property type="match status" value="1"/>
</dbReference>
<dbReference type="PANTHER" id="PTHR11566">
    <property type="entry name" value="DYNAMIN"/>
    <property type="match status" value="1"/>
</dbReference>
<dbReference type="AlphaFoldDB" id="A0AAD5SPL1"/>
<dbReference type="InterPro" id="IPR027417">
    <property type="entry name" value="P-loop_NTPase"/>
</dbReference>
<dbReference type="Pfam" id="PF00350">
    <property type="entry name" value="Dynamin_N"/>
    <property type="match status" value="1"/>
</dbReference>
<name>A0AAD5SPL1_9FUNG</name>
<feature type="domain" description="Dynamin GTPase" evidence="1">
    <location>
        <begin position="1"/>
        <end position="155"/>
    </location>
</feature>
<organism evidence="2 3">
    <name type="scientific">Physocladia obscura</name>
    <dbReference type="NCBI Taxonomy" id="109957"/>
    <lineage>
        <taxon>Eukaryota</taxon>
        <taxon>Fungi</taxon>
        <taxon>Fungi incertae sedis</taxon>
        <taxon>Chytridiomycota</taxon>
        <taxon>Chytridiomycota incertae sedis</taxon>
        <taxon>Chytridiomycetes</taxon>
        <taxon>Chytridiales</taxon>
        <taxon>Chytriomycetaceae</taxon>
        <taxon>Physocladia</taxon>
    </lineage>
</organism>
<keyword evidence="3" id="KW-1185">Reference proteome</keyword>
<dbReference type="GO" id="GO:0008017">
    <property type="term" value="F:microtubule binding"/>
    <property type="evidence" value="ECO:0007669"/>
    <property type="project" value="TreeGrafter"/>
</dbReference>
<evidence type="ECO:0000313" key="2">
    <source>
        <dbReference type="EMBL" id="KAJ3090473.1"/>
    </source>
</evidence>
<evidence type="ECO:0000313" key="3">
    <source>
        <dbReference type="Proteomes" id="UP001211907"/>
    </source>
</evidence>
<dbReference type="SMART" id="SM00053">
    <property type="entry name" value="DYNc"/>
    <property type="match status" value="1"/>
</dbReference>
<gene>
    <name evidence="2" type="ORF">HK100_007438</name>
</gene>
<evidence type="ECO:0000259" key="1">
    <source>
        <dbReference type="SMART" id="SM00053"/>
    </source>
</evidence>
<dbReference type="InterPro" id="IPR045063">
    <property type="entry name" value="Dynamin_N"/>
</dbReference>
<dbReference type="GO" id="GO:0005874">
    <property type="term" value="C:microtubule"/>
    <property type="evidence" value="ECO:0007669"/>
    <property type="project" value="TreeGrafter"/>
</dbReference>
<dbReference type="GO" id="GO:0003924">
    <property type="term" value="F:GTPase activity"/>
    <property type="evidence" value="ECO:0007669"/>
    <property type="project" value="InterPro"/>
</dbReference>
<feature type="non-terminal residue" evidence="2">
    <location>
        <position position="1"/>
    </location>
</feature>
<dbReference type="InterPro" id="IPR001401">
    <property type="entry name" value="Dynamin_GTPase"/>
</dbReference>
<reference evidence="2" key="1">
    <citation type="submission" date="2020-05" db="EMBL/GenBank/DDBJ databases">
        <title>Phylogenomic resolution of chytrid fungi.</title>
        <authorList>
            <person name="Stajich J.E."/>
            <person name="Amses K."/>
            <person name="Simmons R."/>
            <person name="Seto K."/>
            <person name="Myers J."/>
            <person name="Bonds A."/>
            <person name="Quandt C.A."/>
            <person name="Barry K."/>
            <person name="Liu P."/>
            <person name="Grigoriev I."/>
            <person name="Longcore J.E."/>
            <person name="James T.Y."/>
        </authorList>
    </citation>
    <scope>NUCLEOTIDE SEQUENCE</scope>
    <source>
        <strain evidence="2">JEL0513</strain>
    </source>
</reference>
<accession>A0AAD5SPL1</accession>
<dbReference type="InterPro" id="IPR022812">
    <property type="entry name" value="Dynamin"/>
</dbReference>